<dbReference type="Pfam" id="PF06210">
    <property type="entry name" value="DUF1003"/>
    <property type="match status" value="1"/>
</dbReference>
<dbReference type="PANTHER" id="PTHR41386">
    <property type="entry name" value="INTEGRAL MEMBRANE PROTEIN-RELATED"/>
    <property type="match status" value="1"/>
</dbReference>
<evidence type="ECO:0000313" key="3">
    <source>
        <dbReference type="EMBL" id="OCJ32730.1"/>
    </source>
</evidence>
<reference evidence="3 4" key="1">
    <citation type="journal article" date="2016" name="PeerJ">
        <title>Gall-ID: tools for genotyping gall-causing phytopathogenic bacteria.</title>
        <authorList>
            <person name="Davis E.W.II."/>
            <person name="Weisberg A.J."/>
            <person name="Tabima J.F."/>
            <person name="Grunwald N.J."/>
            <person name="Chang J.H."/>
        </authorList>
    </citation>
    <scope>NUCLEOTIDE SEQUENCE [LARGE SCALE GENOMIC DNA]</scope>
    <source>
        <strain evidence="3 4">N2/73</strain>
    </source>
</reference>
<feature type="region of interest" description="Disordered" evidence="1">
    <location>
        <begin position="1"/>
        <end position="21"/>
    </location>
</feature>
<feature type="region of interest" description="Disordered" evidence="1">
    <location>
        <begin position="225"/>
        <end position="271"/>
    </location>
</feature>
<evidence type="ECO:0000313" key="4">
    <source>
        <dbReference type="Proteomes" id="UP000093451"/>
    </source>
</evidence>
<dbReference type="AlphaFoldDB" id="A0AB36EIQ4"/>
<evidence type="ECO:0000256" key="1">
    <source>
        <dbReference type="SAM" id="MobiDB-lite"/>
    </source>
</evidence>
<dbReference type="EMBL" id="LXKT01000029">
    <property type="protein sequence ID" value="OCJ32730.1"/>
    <property type="molecule type" value="Genomic_DNA"/>
</dbReference>
<feature type="compositionally biased region" description="Basic and acidic residues" evidence="1">
    <location>
        <begin position="225"/>
        <end position="254"/>
    </location>
</feature>
<evidence type="ECO:0000256" key="2">
    <source>
        <dbReference type="SAM" id="Phobius"/>
    </source>
</evidence>
<dbReference type="Proteomes" id="UP000093451">
    <property type="component" value="Unassembled WGS sequence"/>
</dbReference>
<accession>A0AB36EIQ4</accession>
<feature type="transmembrane region" description="Helical" evidence="2">
    <location>
        <begin position="126"/>
        <end position="150"/>
    </location>
</feature>
<protein>
    <recommendedName>
        <fullName evidence="5">DUF1003 domain-containing protein</fullName>
    </recommendedName>
</protein>
<feature type="transmembrane region" description="Helical" evidence="2">
    <location>
        <begin position="162"/>
        <end position="185"/>
    </location>
</feature>
<dbReference type="InterPro" id="IPR010406">
    <property type="entry name" value="DUF1003"/>
</dbReference>
<organism evidence="3 4">
    <name type="scientific">Agrobacterium tumefaciens</name>
    <dbReference type="NCBI Taxonomy" id="358"/>
    <lineage>
        <taxon>Bacteria</taxon>
        <taxon>Pseudomonadati</taxon>
        <taxon>Pseudomonadota</taxon>
        <taxon>Alphaproteobacteria</taxon>
        <taxon>Hyphomicrobiales</taxon>
        <taxon>Rhizobiaceae</taxon>
        <taxon>Rhizobium/Agrobacterium group</taxon>
        <taxon>Agrobacterium</taxon>
        <taxon>Agrobacterium tumefaciens complex</taxon>
    </lineage>
</organism>
<gene>
    <name evidence="3" type="ORF">A6U91_21340</name>
</gene>
<keyword evidence="2" id="KW-1133">Transmembrane helix</keyword>
<comment type="caution">
    <text evidence="3">The sequence shown here is derived from an EMBL/GenBank/DDBJ whole genome shotgun (WGS) entry which is preliminary data.</text>
</comment>
<name>A0AB36EIQ4_AGRTU</name>
<keyword evidence="2" id="KW-0472">Membrane</keyword>
<keyword evidence="2" id="KW-0812">Transmembrane</keyword>
<proteinExistence type="predicted"/>
<dbReference type="PANTHER" id="PTHR41386:SF1">
    <property type="entry name" value="MEMBRANE PROTEIN"/>
    <property type="match status" value="1"/>
</dbReference>
<evidence type="ECO:0008006" key="5">
    <source>
        <dbReference type="Google" id="ProtNLM"/>
    </source>
</evidence>
<sequence>MSESDDLKRLAAPATGQPDTVRPIDAVTGVLLEPGQECRIEELRPGVADYLRRKYPSLKPDDTIDRGRIEELRRQSILDLLREDRGELTPIENEVANSIASRETLAENTELEFDDTETLGSRVADLVADFGGSWIFIIGFASLLAVWMAYNTFVVASDAFDTYPFVLLNLVLSTIAAFQAPVIMMSQRRQEAKDRLRSTNDYKVNLKAELEIRRLHEKVDHLITRDRRSSEETGDGKNELLRRPKQPRLKEARQRSAQRRSSALTPGVTVR</sequence>